<evidence type="ECO:0000259" key="1">
    <source>
        <dbReference type="PROSITE" id="PS50234"/>
    </source>
</evidence>
<dbReference type="PROSITE" id="PS50234">
    <property type="entry name" value="VWFA"/>
    <property type="match status" value="1"/>
</dbReference>
<protein>
    <recommendedName>
        <fullName evidence="1">VWFA domain-containing protein</fullName>
    </recommendedName>
</protein>
<reference evidence="3" key="1">
    <citation type="journal article" date="2015" name="Nat. Genet.">
        <title>The genome and transcriptome of the zoonotic hookworm Ancylostoma ceylanicum identify infection-specific gene families.</title>
        <authorList>
            <person name="Schwarz E.M."/>
            <person name="Hu Y."/>
            <person name="Antoshechkin I."/>
            <person name="Miller M.M."/>
            <person name="Sternberg P.W."/>
            <person name="Aroian R.V."/>
        </authorList>
    </citation>
    <scope>NUCLEOTIDE SEQUENCE</scope>
    <source>
        <strain evidence="3">HY135</strain>
    </source>
</reference>
<dbReference type="InterPro" id="IPR002035">
    <property type="entry name" value="VWF_A"/>
</dbReference>
<dbReference type="AlphaFoldDB" id="A0A016TCA4"/>
<accession>A0A016TCA4</accession>
<name>A0A016TCA4_9BILA</name>
<comment type="caution">
    <text evidence="2">The sequence shown here is derived from an EMBL/GenBank/DDBJ whole genome shotgun (WGS) entry which is preliminary data.</text>
</comment>
<evidence type="ECO:0000313" key="3">
    <source>
        <dbReference type="Proteomes" id="UP000024635"/>
    </source>
</evidence>
<dbReference type="Proteomes" id="UP000024635">
    <property type="component" value="Unassembled WGS sequence"/>
</dbReference>
<dbReference type="Pfam" id="PF00092">
    <property type="entry name" value="VWA"/>
    <property type="match status" value="1"/>
</dbReference>
<dbReference type="Gene3D" id="3.40.50.410">
    <property type="entry name" value="von Willebrand factor, type A domain"/>
    <property type="match status" value="1"/>
</dbReference>
<evidence type="ECO:0000313" key="2">
    <source>
        <dbReference type="EMBL" id="EYC00316.1"/>
    </source>
</evidence>
<gene>
    <name evidence="2" type="primary">Acey_s0116.g555</name>
    <name evidence="2" type="ORF">Y032_0116g555</name>
</gene>
<dbReference type="InterPro" id="IPR036465">
    <property type="entry name" value="vWFA_dom_sf"/>
</dbReference>
<dbReference type="EMBL" id="JARK01001452">
    <property type="protein sequence ID" value="EYC00316.1"/>
    <property type="molecule type" value="Genomic_DNA"/>
</dbReference>
<dbReference type="SUPFAM" id="SSF53300">
    <property type="entry name" value="vWA-like"/>
    <property type="match status" value="1"/>
</dbReference>
<feature type="domain" description="VWFA" evidence="1">
    <location>
        <begin position="266"/>
        <end position="327"/>
    </location>
</feature>
<organism evidence="2 3">
    <name type="scientific">Ancylostoma ceylanicum</name>
    <dbReference type="NCBI Taxonomy" id="53326"/>
    <lineage>
        <taxon>Eukaryota</taxon>
        <taxon>Metazoa</taxon>
        <taxon>Ecdysozoa</taxon>
        <taxon>Nematoda</taxon>
        <taxon>Chromadorea</taxon>
        <taxon>Rhabditida</taxon>
        <taxon>Rhabditina</taxon>
        <taxon>Rhabditomorpha</taxon>
        <taxon>Strongyloidea</taxon>
        <taxon>Ancylostomatidae</taxon>
        <taxon>Ancylostomatinae</taxon>
        <taxon>Ancylostoma</taxon>
    </lineage>
</organism>
<keyword evidence="3" id="KW-1185">Reference proteome</keyword>
<sequence length="327" mass="37648">MPFLLSTVCIFRVGRRAHRAPYIQFFSKGWTDFATAESWRCLNEGCIESMFQVRGLSRSHRDSAAATLWNRVRNSSIFSARTVVPPLVRTTAGRDPSVELEASKNCKPFKLYKQQRKTWNHYSSDGNQTAVNESYWEKDMPDNMCADLPRTTAGMLVKGYYDIPAIARRPVLCTYGTPPNLPPRRKEDMCNDYAYYDVNKGRCVCKGMDAKERDPEKYADYPWYLLCDAIHSFNKRPLVSLDNWYEILCFKGTVCVECETSSEERSIVFILDGSGTVERIGWRQQKLFMEQVVKHLKSVRVGVVVVADISFVAFEMDSYEKIKDNFT</sequence>
<proteinExistence type="predicted"/>